<keyword evidence="4" id="KW-0175">Coiled coil</keyword>
<dbReference type="PANTHER" id="PTHR23157:SF25">
    <property type="entry name" value="GRIP AND COILED-COIL DOMAIN-CONTAINING PROTEIN 1"/>
    <property type="match status" value="1"/>
</dbReference>
<reference evidence="8" key="1">
    <citation type="journal article" date="2023" name="Commun. Biol.">
        <title>Genome analysis of Parmales, the sister group of diatoms, reveals the evolutionary specialization of diatoms from phago-mixotrophs to photoautotrophs.</title>
        <authorList>
            <person name="Ban H."/>
            <person name="Sato S."/>
            <person name="Yoshikawa S."/>
            <person name="Yamada K."/>
            <person name="Nakamura Y."/>
            <person name="Ichinomiya M."/>
            <person name="Sato N."/>
            <person name="Blanc-Mathieu R."/>
            <person name="Endo H."/>
            <person name="Kuwata A."/>
            <person name="Ogata H."/>
        </authorList>
    </citation>
    <scope>NUCLEOTIDE SEQUENCE [LARGE SCALE GENOMIC DNA]</scope>
</reference>
<sequence>MSELSVATSEITRLSSLLADLSDDLSVSREDCSSLSQELTQAKMEIERASRMGGGDGDNVNVEYLKNVLLQYLTSQTVGEKRRLLPVLATVLSLTPAERIKAEKSLESNKGIRGVGEVLIEGVEGVKEEGIVKGVLGFVGLRR</sequence>
<evidence type="ECO:0000313" key="7">
    <source>
        <dbReference type="EMBL" id="GMI39609.1"/>
    </source>
</evidence>
<dbReference type="OrthoDB" id="1926336at2759"/>
<dbReference type="GO" id="GO:0005794">
    <property type="term" value="C:Golgi apparatus"/>
    <property type="evidence" value="ECO:0007669"/>
    <property type="project" value="TreeGrafter"/>
</dbReference>
<feature type="domain" description="GRIP" evidence="6">
    <location>
        <begin position="55"/>
        <end position="105"/>
    </location>
</feature>
<dbReference type="PANTHER" id="PTHR23157">
    <property type="entry name" value="GRIP AND COILED-COIL DOMAIN-CONTAINING PROTEIN 1"/>
    <property type="match status" value="1"/>
</dbReference>
<accession>A0A9W7L8C5</accession>
<keyword evidence="5" id="KW-0472">Membrane</keyword>
<dbReference type="InterPro" id="IPR051952">
    <property type="entry name" value="Golgi-autophagy_related"/>
</dbReference>
<comment type="subcellular location">
    <subcellularLocation>
        <location evidence="2">Cytoplasm</location>
    </subcellularLocation>
    <subcellularLocation>
        <location evidence="1">Endomembrane system</location>
        <topology evidence="1">Peripheral membrane protein</topology>
    </subcellularLocation>
</comment>
<comment type="caution">
    <text evidence="7">The sequence shown here is derived from an EMBL/GenBank/DDBJ whole genome shotgun (WGS) entry which is preliminary data.</text>
</comment>
<evidence type="ECO:0000256" key="3">
    <source>
        <dbReference type="ARBA" id="ARBA00022490"/>
    </source>
</evidence>
<protein>
    <recommendedName>
        <fullName evidence="6">GRIP domain-containing protein</fullName>
    </recommendedName>
</protein>
<evidence type="ECO:0000256" key="5">
    <source>
        <dbReference type="ARBA" id="ARBA00023136"/>
    </source>
</evidence>
<dbReference type="EMBL" id="BRYA01001144">
    <property type="protein sequence ID" value="GMI39609.1"/>
    <property type="molecule type" value="Genomic_DNA"/>
</dbReference>
<dbReference type="AlphaFoldDB" id="A0A9W7L8C5"/>
<keyword evidence="3" id="KW-0963">Cytoplasm</keyword>
<evidence type="ECO:0000256" key="2">
    <source>
        <dbReference type="ARBA" id="ARBA00004496"/>
    </source>
</evidence>
<dbReference type="Gene3D" id="1.10.220.60">
    <property type="entry name" value="GRIP domain"/>
    <property type="match status" value="1"/>
</dbReference>
<proteinExistence type="predicted"/>
<gene>
    <name evidence="7" type="ORF">TrCOL_g8926</name>
</gene>
<dbReference type="InterPro" id="IPR000237">
    <property type="entry name" value="GRIP_dom"/>
</dbReference>
<dbReference type="PROSITE" id="PS50913">
    <property type="entry name" value="GRIP"/>
    <property type="match status" value="1"/>
</dbReference>
<keyword evidence="8" id="KW-1185">Reference proteome</keyword>
<dbReference type="Pfam" id="PF01465">
    <property type="entry name" value="GRIP"/>
    <property type="match status" value="1"/>
</dbReference>
<dbReference type="SMART" id="SM00755">
    <property type="entry name" value="Grip"/>
    <property type="match status" value="1"/>
</dbReference>
<evidence type="ECO:0000313" key="8">
    <source>
        <dbReference type="Proteomes" id="UP001165065"/>
    </source>
</evidence>
<dbReference type="Proteomes" id="UP001165065">
    <property type="component" value="Unassembled WGS sequence"/>
</dbReference>
<organism evidence="7 8">
    <name type="scientific">Triparma columacea</name>
    <dbReference type="NCBI Taxonomy" id="722753"/>
    <lineage>
        <taxon>Eukaryota</taxon>
        <taxon>Sar</taxon>
        <taxon>Stramenopiles</taxon>
        <taxon>Ochrophyta</taxon>
        <taxon>Bolidophyceae</taxon>
        <taxon>Parmales</taxon>
        <taxon>Triparmaceae</taxon>
        <taxon>Triparma</taxon>
    </lineage>
</organism>
<name>A0A9W7L8C5_9STRA</name>
<evidence type="ECO:0000259" key="6">
    <source>
        <dbReference type="PROSITE" id="PS50913"/>
    </source>
</evidence>
<evidence type="ECO:0000256" key="1">
    <source>
        <dbReference type="ARBA" id="ARBA00004184"/>
    </source>
</evidence>
<evidence type="ECO:0000256" key="4">
    <source>
        <dbReference type="ARBA" id="ARBA00023054"/>
    </source>
</evidence>